<name>A0AAV8ZLT6_9CUCU</name>
<organism evidence="2 3">
    <name type="scientific">Rhamnusium bicolor</name>
    <dbReference type="NCBI Taxonomy" id="1586634"/>
    <lineage>
        <taxon>Eukaryota</taxon>
        <taxon>Metazoa</taxon>
        <taxon>Ecdysozoa</taxon>
        <taxon>Arthropoda</taxon>
        <taxon>Hexapoda</taxon>
        <taxon>Insecta</taxon>
        <taxon>Pterygota</taxon>
        <taxon>Neoptera</taxon>
        <taxon>Endopterygota</taxon>
        <taxon>Coleoptera</taxon>
        <taxon>Polyphaga</taxon>
        <taxon>Cucujiformia</taxon>
        <taxon>Chrysomeloidea</taxon>
        <taxon>Cerambycidae</taxon>
        <taxon>Lepturinae</taxon>
        <taxon>Rhagiini</taxon>
        <taxon>Rhamnusium</taxon>
    </lineage>
</organism>
<feature type="domain" description="DDE-1" evidence="1">
    <location>
        <begin position="18"/>
        <end position="76"/>
    </location>
</feature>
<accession>A0AAV8ZLT6</accession>
<dbReference type="Pfam" id="PF03184">
    <property type="entry name" value="DDE_1"/>
    <property type="match status" value="1"/>
</dbReference>
<evidence type="ECO:0000313" key="3">
    <source>
        <dbReference type="Proteomes" id="UP001162156"/>
    </source>
</evidence>
<dbReference type="AlphaFoldDB" id="A0AAV8ZLT6"/>
<dbReference type="EMBL" id="JANEYF010001013">
    <property type="protein sequence ID" value="KAJ8966409.1"/>
    <property type="molecule type" value="Genomic_DNA"/>
</dbReference>
<proteinExistence type="predicted"/>
<protein>
    <recommendedName>
        <fullName evidence="1">DDE-1 domain-containing protein</fullName>
    </recommendedName>
</protein>
<comment type="caution">
    <text evidence="2">The sequence shown here is derived from an EMBL/GenBank/DDBJ whole genome shotgun (WGS) entry which is preliminary data.</text>
</comment>
<evidence type="ECO:0000313" key="2">
    <source>
        <dbReference type="EMBL" id="KAJ8966409.1"/>
    </source>
</evidence>
<evidence type="ECO:0000259" key="1">
    <source>
        <dbReference type="Pfam" id="PF03184"/>
    </source>
</evidence>
<dbReference type="Proteomes" id="UP001162156">
    <property type="component" value="Unassembled WGS sequence"/>
</dbReference>
<keyword evidence="3" id="KW-1185">Reference proteome</keyword>
<dbReference type="InterPro" id="IPR004875">
    <property type="entry name" value="DDE_SF_endonuclease_dom"/>
</dbReference>
<sequence length="152" mass="17624">MAHKKWSAKTSYFVHRRTKTHLSLQLSRWCDENGIILYALPPNTTQIMQPADVIVFKHLKSEWKKTVLEWQAKPENINCILTKSTFCPLLVEVLNMLSLSKSIINGFKRCGLYPLDPNVVDYSKCIQNKLECNAKPDRQKFSPQELDKTEQT</sequence>
<gene>
    <name evidence="2" type="ORF">NQ314_003539</name>
</gene>
<dbReference type="GO" id="GO:0003676">
    <property type="term" value="F:nucleic acid binding"/>
    <property type="evidence" value="ECO:0007669"/>
    <property type="project" value="InterPro"/>
</dbReference>
<reference evidence="2" key="1">
    <citation type="journal article" date="2023" name="Insect Mol. Biol.">
        <title>Genome sequencing provides insights into the evolution of gene families encoding plant cell wall-degrading enzymes in longhorned beetles.</title>
        <authorList>
            <person name="Shin N.R."/>
            <person name="Okamura Y."/>
            <person name="Kirsch R."/>
            <person name="Pauchet Y."/>
        </authorList>
    </citation>
    <scope>NUCLEOTIDE SEQUENCE</scope>
    <source>
        <strain evidence="2">RBIC_L_NR</strain>
    </source>
</reference>